<feature type="compositionally biased region" description="Basic residues" evidence="1">
    <location>
        <begin position="93"/>
        <end position="103"/>
    </location>
</feature>
<sequence>MADAIYSILEEVNIFGLLDLDPRKLRNHSVAYIVKELRTAYRKAALIAHPDKDPTKGLETIQYLNRLKDFLSNFDEHQVNPTRVTRLVERGCKGRASRRKSQRAWKSLRPQANALRAGSSPSNPIFLDVPEISAPHTRQEHKEGNAKTEHRQRRRTRYYSDKKAHHP</sequence>
<dbReference type="SUPFAM" id="SSF46565">
    <property type="entry name" value="Chaperone J-domain"/>
    <property type="match status" value="1"/>
</dbReference>
<name>A0A2V1D0Z8_9PLEO</name>
<dbReference type="Gene3D" id="1.10.287.110">
    <property type="entry name" value="DnaJ domain"/>
    <property type="match status" value="1"/>
</dbReference>
<evidence type="ECO:0008006" key="4">
    <source>
        <dbReference type="Google" id="ProtNLM"/>
    </source>
</evidence>
<accession>A0A2V1D0Z8</accession>
<reference evidence="2 3" key="1">
    <citation type="journal article" date="2018" name="Sci. Rep.">
        <title>Comparative genomics provides insights into the lifestyle and reveals functional heterogeneity of dark septate endophytic fungi.</title>
        <authorList>
            <person name="Knapp D.G."/>
            <person name="Nemeth J.B."/>
            <person name="Barry K."/>
            <person name="Hainaut M."/>
            <person name="Henrissat B."/>
            <person name="Johnson J."/>
            <person name="Kuo A."/>
            <person name="Lim J.H.P."/>
            <person name="Lipzen A."/>
            <person name="Nolan M."/>
            <person name="Ohm R.A."/>
            <person name="Tamas L."/>
            <person name="Grigoriev I.V."/>
            <person name="Spatafora J.W."/>
            <person name="Nagy L.G."/>
            <person name="Kovacs G.M."/>
        </authorList>
    </citation>
    <scope>NUCLEOTIDE SEQUENCE [LARGE SCALE GENOMIC DNA]</scope>
    <source>
        <strain evidence="2 3">DSE2036</strain>
    </source>
</reference>
<evidence type="ECO:0000313" key="3">
    <source>
        <dbReference type="Proteomes" id="UP000244855"/>
    </source>
</evidence>
<protein>
    <recommendedName>
        <fullName evidence="4">J domain-containing protein</fullName>
    </recommendedName>
</protein>
<organism evidence="2 3">
    <name type="scientific">Periconia macrospinosa</name>
    <dbReference type="NCBI Taxonomy" id="97972"/>
    <lineage>
        <taxon>Eukaryota</taxon>
        <taxon>Fungi</taxon>
        <taxon>Dikarya</taxon>
        <taxon>Ascomycota</taxon>
        <taxon>Pezizomycotina</taxon>
        <taxon>Dothideomycetes</taxon>
        <taxon>Pleosporomycetidae</taxon>
        <taxon>Pleosporales</taxon>
        <taxon>Massarineae</taxon>
        <taxon>Periconiaceae</taxon>
        <taxon>Periconia</taxon>
    </lineage>
</organism>
<gene>
    <name evidence="2" type="ORF">DM02DRAFT_703151</name>
</gene>
<proteinExistence type="predicted"/>
<dbReference type="Proteomes" id="UP000244855">
    <property type="component" value="Unassembled WGS sequence"/>
</dbReference>
<dbReference type="InterPro" id="IPR036869">
    <property type="entry name" value="J_dom_sf"/>
</dbReference>
<evidence type="ECO:0000313" key="2">
    <source>
        <dbReference type="EMBL" id="PVH91710.1"/>
    </source>
</evidence>
<dbReference type="OrthoDB" id="5376045at2759"/>
<feature type="region of interest" description="Disordered" evidence="1">
    <location>
        <begin position="92"/>
        <end position="167"/>
    </location>
</feature>
<evidence type="ECO:0000256" key="1">
    <source>
        <dbReference type="SAM" id="MobiDB-lite"/>
    </source>
</evidence>
<feature type="compositionally biased region" description="Basic and acidic residues" evidence="1">
    <location>
        <begin position="137"/>
        <end position="149"/>
    </location>
</feature>
<dbReference type="EMBL" id="KZ805796">
    <property type="protein sequence ID" value="PVH91710.1"/>
    <property type="molecule type" value="Genomic_DNA"/>
</dbReference>
<dbReference type="AlphaFoldDB" id="A0A2V1D0Z8"/>
<feature type="compositionally biased region" description="Basic and acidic residues" evidence="1">
    <location>
        <begin position="158"/>
        <end position="167"/>
    </location>
</feature>
<keyword evidence="3" id="KW-1185">Reference proteome</keyword>